<protein>
    <recommendedName>
        <fullName evidence="3">Lipoprotein</fullName>
    </recommendedName>
</protein>
<keyword evidence="2" id="KW-1185">Reference proteome</keyword>
<sequence>MLIKKAVGYASVIFTLAVSGCSDVEDDVFEAYKCAKSADIFSDLKMRSNALFKMEEIAKEKKITNSSELIMNVGQRARNEYEPYGSSTSGQYQIDVFRDWYQSSYCQGLKESDLYGKAVHQKMAVARKVTIENELSLTVKDRLSFLKLNQFLDANKGKVIKLSLNSCPELQLECGQIQMTDSSISYNADYERCDYDSEIGEGITIYLGSNTKNVSTNDSIKTNHCDMGNGISLSKNSGIYKVPSSAGWGQGWTEWLLENVQ</sequence>
<dbReference type="EMBL" id="CP014038">
    <property type="protein sequence ID" value="AMF96697.1"/>
    <property type="molecule type" value="Genomic_DNA"/>
</dbReference>
<evidence type="ECO:0008006" key="3">
    <source>
        <dbReference type="Google" id="ProtNLM"/>
    </source>
</evidence>
<evidence type="ECO:0000313" key="2">
    <source>
        <dbReference type="Proteomes" id="UP000067422"/>
    </source>
</evidence>
<evidence type="ECO:0000313" key="1">
    <source>
        <dbReference type="EMBL" id="AMF96697.1"/>
    </source>
</evidence>
<organism evidence="1 2">
    <name type="scientific">Vibrio harveyi</name>
    <name type="common">Beneckea harveyi</name>
    <dbReference type="NCBI Taxonomy" id="669"/>
    <lineage>
        <taxon>Bacteria</taxon>
        <taxon>Pseudomonadati</taxon>
        <taxon>Pseudomonadota</taxon>
        <taxon>Gammaproteobacteria</taxon>
        <taxon>Vibrionales</taxon>
        <taxon>Vibrionaceae</taxon>
        <taxon>Vibrio</taxon>
    </lineage>
</organism>
<reference evidence="1" key="1">
    <citation type="submission" date="2018-01" db="EMBL/GenBank/DDBJ databases">
        <title>FDA dAtabase for Regulatory Grade micrObial Sequences (FDA-ARGOS): Supporting development and validation of Infectious Disease Dx tests.</title>
        <authorList>
            <person name="Hoffmann M."/>
            <person name="Allard M."/>
            <person name="Evans P."/>
            <person name="Brown E."/>
            <person name="Tallon L."/>
            <person name="Sadzewicz L."/>
            <person name="Sengamalay N."/>
            <person name="Ott S."/>
            <person name="Godinez A."/>
            <person name="Nagaraj S."/>
            <person name="Vyas G."/>
            <person name="Aluvathingal J."/>
            <person name="Nadendla S."/>
            <person name="Geyer C."/>
            <person name="Sichtig H."/>
        </authorList>
    </citation>
    <scope>NUCLEOTIDE SEQUENCE</scope>
    <source>
        <strain evidence="1">FDAARGOS_107</strain>
    </source>
</reference>
<accession>A0ABN4KUC4</accession>
<dbReference type="PROSITE" id="PS51257">
    <property type="entry name" value="PROKAR_LIPOPROTEIN"/>
    <property type="match status" value="1"/>
</dbReference>
<dbReference type="RefSeq" id="WP_061065152.1">
    <property type="nucleotide sequence ID" value="NZ_CP014038.2"/>
</dbReference>
<gene>
    <name evidence="1" type="ORF">AL538_02590</name>
</gene>
<name>A0ABN4KUC4_VIBHA</name>
<proteinExistence type="predicted"/>
<dbReference type="Proteomes" id="UP000067422">
    <property type="component" value="Chromosome 1"/>
</dbReference>